<evidence type="ECO:0000313" key="3">
    <source>
        <dbReference type="EMBL" id="SNS26391.1"/>
    </source>
</evidence>
<feature type="domain" description="Secretion system C-terminal sorting" evidence="2">
    <location>
        <begin position="739"/>
        <end position="812"/>
    </location>
</feature>
<accession>A0A239D3F1</accession>
<protein>
    <submittedName>
        <fullName evidence="3">Por secretion system C-terminal sorting domain-containing protein</fullName>
    </submittedName>
</protein>
<proteinExistence type="predicted"/>
<gene>
    <name evidence="3" type="ORF">SAMN06265376_109103</name>
</gene>
<evidence type="ECO:0000256" key="1">
    <source>
        <dbReference type="ARBA" id="ARBA00022729"/>
    </source>
</evidence>
<evidence type="ECO:0000313" key="4">
    <source>
        <dbReference type="Proteomes" id="UP000198379"/>
    </source>
</evidence>
<evidence type="ECO:0000259" key="2">
    <source>
        <dbReference type="Pfam" id="PF18962"/>
    </source>
</evidence>
<dbReference type="EMBL" id="FZNY01000009">
    <property type="protein sequence ID" value="SNS26391.1"/>
    <property type="molecule type" value="Genomic_DNA"/>
</dbReference>
<organism evidence="3 4">
    <name type="scientific">Dokdonia pacifica</name>
    <dbReference type="NCBI Taxonomy" id="1627892"/>
    <lineage>
        <taxon>Bacteria</taxon>
        <taxon>Pseudomonadati</taxon>
        <taxon>Bacteroidota</taxon>
        <taxon>Flavobacteriia</taxon>
        <taxon>Flavobacteriales</taxon>
        <taxon>Flavobacteriaceae</taxon>
        <taxon>Dokdonia</taxon>
    </lineage>
</organism>
<dbReference type="Proteomes" id="UP000198379">
    <property type="component" value="Unassembled WGS sequence"/>
</dbReference>
<dbReference type="NCBIfam" id="TIGR04183">
    <property type="entry name" value="Por_Secre_tail"/>
    <property type="match status" value="1"/>
</dbReference>
<reference evidence="3 4" key="1">
    <citation type="submission" date="2017-06" db="EMBL/GenBank/DDBJ databases">
        <authorList>
            <person name="Kim H.J."/>
            <person name="Triplett B.A."/>
        </authorList>
    </citation>
    <scope>NUCLEOTIDE SEQUENCE [LARGE SCALE GENOMIC DNA]</scope>
    <source>
        <strain evidence="3 4">DSM 25597</strain>
    </source>
</reference>
<keyword evidence="1" id="KW-0732">Signal</keyword>
<keyword evidence="4" id="KW-1185">Reference proteome</keyword>
<dbReference type="AlphaFoldDB" id="A0A239D3F1"/>
<dbReference type="OrthoDB" id="1652165at2"/>
<name>A0A239D3F1_9FLAO</name>
<dbReference type="InterPro" id="IPR026444">
    <property type="entry name" value="Secre_tail"/>
</dbReference>
<dbReference type="Pfam" id="PF18962">
    <property type="entry name" value="Por_Secre_tail"/>
    <property type="match status" value="1"/>
</dbReference>
<sequence>MLDVSSNFKNLLNQLSMKQITLYIVMLLGGLTINAQNIELSFENPQITNDGMNDFYEIDVMITSDITYSQGSGQFFLDYNTTAFGELVNGAGAITFERPETTILGGVTTVEVAPGTIIPLGVHYNSFFINDATTSKVSFIWQQNGSGGMIGNNIVANTPTVLVHVRLQFLDGASAVSPDLCFDATNPFDDQFFTACGPFDPLVGFTFVNADCINEAGNQILNYTPDCTIPDPPLCAGLPVTTYTAMGWDNGAPDSMTNAVIDSNYDTSTVDADIVACSCTINSGATVTVTAGRYVQTTGDLTIDGTLDVAHEGSVVQTDESAVTINNGSISVAKTTPTLDDRNFVAMSSPVTAEARDRAYGNSRAVFSIIPSNFVPFDIDLMAFPEFMGAENFLDDDNDYLLPVSGSTALPDAGIGQLVFPQPAPNVGDGAYTITYTQNAMNPGTLNSGTITVPINYNGPATINNYNLLGNPYASAIDVEAFINANDAVNEVYYWDHLTNPTSDLPGFGTSNFSMNDISVRNALLGVAAVNGGAAPGQFMASGQGFGIKAAQTEAGANTPVVFTNSIRVTGNNDGFRNAENSDIDRIWLNLTTEAYEEATSQTGIGFTPNATPGFDPGYDSPRLGTFISLFTTLETGEQLSIQGREAFDTEIEISLGFATSVETEESYAISIDHLEGVGIENATMYLIDNLTNTTTNLNEGRYSFTATSGIQPERFTVIFQKRDVLSTDEFSFRESVTLYPNPATNQVTLGYVGQAQLQKLTIIDMNGKVIRIVSLENFQSSQLIQTSDLAKGMYFLNIQSNKDTIVQKLIIK</sequence>